<sequence length="222" mass="24507">MATQKKKTWKRARNPEQKAERVDAILEAAGVLLEADGLDGTGLNAIARQAGLSKPNLYVYFESREAILLRLLLNEVSLWSKSLKKKLEQVDEPGDVDAVAQAFADSLARRRRFCVLFGAMASTLEHNVEFETVVEFKKEFLAIVQPAVVALATAMPPISEDDALEILALLVMSAVGMWPHCHPSPVVKSVLAQPEFSSRKLDFKASTFDLASNYLRGFMSSL</sequence>
<dbReference type="OrthoDB" id="9812993at2"/>
<dbReference type="Proteomes" id="UP000322214">
    <property type="component" value="Chromosome"/>
</dbReference>
<evidence type="ECO:0000313" key="4">
    <source>
        <dbReference type="EMBL" id="QEG23414.1"/>
    </source>
</evidence>
<evidence type="ECO:0000256" key="1">
    <source>
        <dbReference type="ARBA" id="ARBA00023125"/>
    </source>
</evidence>
<keyword evidence="5" id="KW-1185">Reference proteome</keyword>
<dbReference type="InterPro" id="IPR009057">
    <property type="entry name" value="Homeodomain-like_sf"/>
</dbReference>
<keyword evidence="1 2" id="KW-0238">DNA-binding</keyword>
<dbReference type="InterPro" id="IPR050109">
    <property type="entry name" value="HTH-type_TetR-like_transc_reg"/>
</dbReference>
<proteinExistence type="predicted"/>
<dbReference type="EMBL" id="CP042912">
    <property type="protein sequence ID" value="QEG23414.1"/>
    <property type="molecule type" value="Genomic_DNA"/>
</dbReference>
<dbReference type="Pfam" id="PF17929">
    <property type="entry name" value="TetR_C_34"/>
    <property type="match status" value="1"/>
</dbReference>
<dbReference type="GO" id="GO:0003700">
    <property type="term" value="F:DNA-binding transcription factor activity"/>
    <property type="evidence" value="ECO:0007669"/>
    <property type="project" value="TreeGrafter"/>
</dbReference>
<dbReference type="InterPro" id="IPR001647">
    <property type="entry name" value="HTH_TetR"/>
</dbReference>
<evidence type="ECO:0000259" key="3">
    <source>
        <dbReference type="PROSITE" id="PS50977"/>
    </source>
</evidence>
<dbReference type="Gene3D" id="1.10.357.10">
    <property type="entry name" value="Tetracycline Repressor, domain 2"/>
    <property type="match status" value="1"/>
</dbReference>
<dbReference type="SUPFAM" id="SSF46689">
    <property type="entry name" value="Homeodomain-like"/>
    <property type="match status" value="1"/>
</dbReference>
<feature type="domain" description="HTH tetR-type" evidence="3">
    <location>
        <begin position="19"/>
        <end position="79"/>
    </location>
</feature>
<dbReference type="InterPro" id="IPR041483">
    <property type="entry name" value="TetR_C_34"/>
</dbReference>
<protein>
    <submittedName>
        <fullName evidence="4">HTH-type transcriptional regulator RutR</fullName>
    </submittedName>
</protein>
<dbReference type="Pfam" id="PF00440">
    <property type="entry name" value="TetR_N"/>
    <property type="match status" value="1"/>
</dbReference>
<organism evidence="4 5">
    <name type="scientific">Mariniblastus fucicola</name>
    <dbReference type="NCBI Taxonomy" id="980251"/>
    <lineage>
        <taxon>Bacteria</taxon>
        <taxon>Pseudomonadati</taxon>
        <taxon>Planctomycetota</taxon>
        <taxon>Planctomycetia</taxon>
        <taxon>Pirellulales</taxon>
        <taxon>Pirellulaceae</taxon>
        <taxon>Mariniblastus</taxon>
    </lineage>
</organism>
<dbReference type="PROSITE" id="PS50977">
    <property type="entry name" value="HTH_TETR_2"/>
    <property type="match status" value="1"/>
</dbReference>
<evidence type="ECO:0000256" key="2">
    <source>
        <dbReference type="PROSITE-ProRule" id="PRU00335"/>
    </source>
</evidence>
<evidence type="ECO:0000313" key="5">
    <source>
        <dbReference type="Proteomes" id="UP000322214"/>
    </source>
</evidence>
<dbReference type="STRING" id="980251.GCA_001642875_02762"/>
<dbReference type="PRINTS" id="PR00455">
    <property type="entry name" value="HTHTETR"/>
</dbReference>
<feature type="DNA-binding region" description="H-T-H motif" evidence="2">
    <location>
        <begin position="42"/>
        <end position="61"/>
    </location>
</feature>
<dbReference type="GO" id="GO:0000976">
    <property type="term" value="F:transcription cis-regulatory region binding"/>
    <property type="evidence" value="ECO:0007669"/>
    <property type="project" value="TreeGrafter"/>
</dbReference>
<accession>A0A5B9PAV4</accession>
<dbReference type="RefSeq" id="WP_075082188.1">
    <property type="nucleotide sequence ID" value="NZ_CP042912.1"/>
</dbReference>
<name>A0A5B9PAV4_9BACT</name>
<dbReference type="AlphaFoldDB" id="A0A5B9PAV4"/>
<reference evidence="4 5" key="1">
    <citation type="submission" date="2019-08" db="EMBL/GenBank/DDBJ databases">
        <title>Deep-cultivation of Planctomycetes and their phenomic and genomic characterization uncovers novel biology.</title>
        <authorList>
            <person name="Wiegand S."/>
            <person name="Jogler M."/>
            <person name="Boedeker C."/>
            <person name="Pinto D."/>
            <person name="Vollmers J."/>
            <person name="Rivas-Marin E."/>
            <person name="Kohn T."/>
            <person name="Peeters S.H."/>
            <person name="Heuer A."/>
            <person name="Rast P."/>
            <person name="Oberbeckmann S."/>
            <person name="Bunk B."/>
            <person name="Jeske O."/>
            <person name="Meyerdierks A."/>
            <person name="Storesund J.E."/>
            <person name="Kallscheuer N."/>
            <person name="Luecker S."/>
            <person name="Lage O.M."/>
            <person name="Pohl T."/>
            <person name="Merkel B.J."/>
            <person name="Hornburger P."/>
            <person name="Mueller R.-W."/>
            <person name="Bruemmer F."/>
            <person name="Labrenz M."/>
            <person name="Spormann A.M."/>
            <person name="Op den Camp H."/>
            <person name="Overmann J."/>
            <person name="Amann R."/>
            <person name="Jetten M.S.M."/>
            <person name="Mascher T."/>
            <person name="Medema M.H."/>
            <person name="Devos D.P."/>
            <person name="Kaster A.-K."/>
            <person name="Ovreas L."/>
            <person name="Rohde M."/>
            <person name="Galperin M.Y."/>
            <person name="Jogler C."/>
        </authorList>
    </citation>
    <scope>NUCLEOTIDE SEQUENCE [LARGE SCALE GENOMIC DNA]</scope>
    <source>
        <strain evidence="4 5">FC18</strain>
    </source>
</reference>
<dbReference type="PANTHER" id="PTHR30055">
    <property type="entry name" value="HTH-TYPE TRANSCRIPTIONAL REGULATOR RUTR"/>
    <property type="match status" value="1"/>
</dbReference>
<gene>
    <name evidence="4" type="primary">rutR_2</name>
    <name evidence="4" type="ORF">MFFC18_33120</name>
</gene>
<dbReference type="PANTHER" id="PTHR30055:SF178">
    <property type="entry name" value="POSSIBLE TRANSCRIPTIONAL REGULATORY PROTEIN"/>
    <property type="match status" value="1"/>
</dbReference>
<dbReference type="KEGG" id="mff:MFFC18_33120"/>